<protein>
    <submittedName>
        <fullName evidence="1">Uncharacterized protein</fullName>
    </submittedName>
</protein>
<evidence type="ECO:0000313" key="1">
    <source>
        <dbReference type="EMBL" id="KAL3397192.1"/>
    </source>
</evidence>
<evidence type="ECO:0000313" key="2">
    <source>
        <dbReference type="Proteomes" id="UP001627154"/>
    </source>
</evidence>
<keyword evidence="2" id="KW-1185">Reference proteome</keyword>
<gene>
    <name evidence="1" type="ORF">TKK_009210</name>
</gene>
<proteinExistence type="predicted"/>
<comment type="caution">
    <text evidence="1">The sequence shown here is derived from an EMBL/GenBank/DDBJ whole genome shotgun (WGS) entry which is preliminary data.</text>
</comment>
<name>A0ABD2WVW1_9HYME</name>
<organism evidence="1 2">
    <name type="scientific">Trichogramma kaykai</name>
    <dbReference type="NCBI Taxonomy" id="54128"/>
    <lineage>
        <taxon>Eukaryota</taxon>
        <taxon>Metazoa</taxon>
        <taxon>Ecdysozoa</taxon>
        <taxon>Arthropoda</taxon>
        <taxon>Hexapoda</taxon>
        <taxon>Insecta</taxon>
        <taxon>Pterygota</taxon>
        <taxon>Neoptera</taxon>
        <taxon>Endopterygota</taxon>
        <taxon>Hymenoptera</taxon>
        <taxon>Apocrita</taxon>
        <taxon>Proctotrupomorpha</taxon>
        <taxon>Chalcidoidea</taxon>
        <taxon>Trichogrammatidae</taxon>
        <taxon>Trichogramma</taxon>
    </lineage>
</organism>
<dbReference type="AlphaFoldDB" id="A0ABD2WVW1"/>
<accession>A0ABD2WVW1</accession>
<reference evidence="1 2" key="1">
    <citation type="journal article" date="2024" name="bioRxiv">
        <title>A reference genome for Trichogramma kaykai: A tiny desert-dwelling parasitoid wasp with competing sex-ratio distorters.</title>
        <authorList>
            <person name="Culotta J."/>
            <person name="Lindsey A.R."/>
        </authorList>
    </citation>
    <scope>NUCLEOTIDE SEQUENCE [LARGE SCALE GENOMIC DNA]</scope>
    <source>
        <strain evidence="1 2">KSX58</strain>
    </source>
</reference>
<dbReference type="EMBL" id="JBJJXI010000067">
    <property type="protein sequence ID" value="KAL3397192.1"/>
    <property type="molecule type" value="Genomic_DNA"/>
</dbReference>
<sequence length="83" mass="9563">MIFIQLSSAAAKRDYESSRNRFIHSTSTYPSFMKTHITCIGIEVADMCCTYLQCVMVLLQFKKIKTEIHYILFGRFSVSDPCP</sequence>
<dbReference type="Proteomes" id="UP001627154">
    <property type="component" value="Unassembled WGS sequence"/>
</dbReference>